<evidence type="ECO:0000313" key="1">
    <source>
        <dbReference type="EMBL" id="GBP52811.1"/>
    </source>
</evidence>
<gene>
    <name evidence="1" type="ORF">EVAR_39349_1</name>
</gene>
<proteinExistence type="predicted"/>
<dbReference type="AlphaFoldDB" id="A0A4C1WNF2"/>
<dbReference type="EMBL" id="BGZK01000610">
    <property type="protein sequence ID" value="GBP52811.1"/>
    <property type="molecule type" value="Genomic_DNA"/>
</dbReference>
<comment type="caution">
    <text evidence="1">The sequence shown here is derived from an EMBL/GenBank/DDBJ whole genome shotgun (WGS) entry which is preliminary data.</text>
</comment>
<evidence type="ECO:0000313" key="2">
    <source>
        <dbReference type="Proteomes" id="UP000299102"/>
    </source>
</evidence>
<sequence>MTSRARANGMINGPSFGFYPGRLIMLQERDLTVVEMITSEHHLSIEEQGEIFIVKTYIVCMYTAHAHRHVKSVRFLLSETLPRTLLLARRLSQRNQTHCARQVLHSNRKKILRLPKGASKRHRPRLMSSLETVGAARAVPVFGF</sequence>
<name>A0A4C1WNF2_EUMVA</name>
<protein>
    <submittedName>
        <fullName evidence="1">Uncharacterized protein</fullName>
    </submittedName>
</protein>
<dbReference type="Proteomes" id="UP000299102">
    <property type="component" value="Unassembled WGS sequence"/>
</dbReference>
<accession>A0A4C1WNF2</accession>
<keyword evidence="2" id="KW-1185">Reference proteome</keyword>
<organism evidence="1 2">
    <name type="scientific">Eumeta variegata</name>
    <name type="common">Bagworm moth</name>
    <name type="synonym">Eumeta japonica</name>
    <dbReference type="NCBI Taxonomy" id="151549"/>
    <lineage>
        <taxon>Eukaryota</taxon>
        <taxon>Metazoa</taxon>
        <taxon>Ecdysozoa</taxon>
        <taxon>Arthropoda</taxon>
        <taxon>Hexapoda</taxon>
        <taxon>Insecta</taxon>
        <taxon>Pterygota</taxon>
        <taxon>Neoptera</taxon>
        <taxon>Endopterygota</taxon>
        <taxon>Lepidoptera</taxon>
        <taxon>Glossata</taxon>
        <taxon>Ditrysia</taxon>
        <taxon>Tineoidea</taxon>
        <taxon>Psychidae</taxon>
        <taxon>Oiketicinae</taxon>
        <taxon>Eumeta</taxon>
    </lineage>
</organism>
<reference evidence="1 2" key="1">
    <citation type="journal article" date="2019" name="Commun. Biol.">
        <title>The bagworm genome reveals a unique fibroin gene that provides high tensile strength.</title>
        <authorList>
            <person name="Kono N."/>
            <person name="Nakamura H."/>
            <person name="Ohtoshi R."/>
            <person name="Tomita M."/>
            <person name="Numata K."/>
            <person name="Arakawa K."/>
        </authorList>
    </citation>
    <scope>NUCLEOTIDE SEQUENCE [LARGE SCALE GENOMIC DNA]</scope>
</reference>